<gene>
    <name evidence="1" type="ORF">LEP1GSC105_4614</name>
</gene>
<protein>
    <submittedName>
        <fullName evidence="1">Uncharacterized protein</fullName>
    </submittedName>
</protein>
<name>A0A0E2D7N3_LEPIR</name>
<dbReference type="EMBL" id="AHNR02000023">
    <property type="protein sequence ID" value="EKR56083.1"/>
    <property type="molecule type" value="Genomic_DNA"/>
</dbReference>
<comment type="caution">
    <text evidence="1">The sequence shown here is derived from an EMBL/GenBank/DDBJ whole genome shotgun (WGS) entry which is preliminary data.</text>
</comment>
<dbReference type="AlphaFoldDB" id="A0A0E2D7N3"/>
<sequence>MGVPTLEYDKFKCYKLLFYQLWEFPHLKNRSVKFRFQLFQKMNRDRIHVKF</sequence>
<proteinExistence type="predicted"/>
<evidence type="ECO:0000313" key="1">
    <source>
        <dbReference type="EMBL" id="EKR56083.1"/>
    </source>
</evidence>
<reference evidence="1 2" key="1">
    <citation type="submission" date="2012-10" db="EMBL/GenBank/DDBJ databases">
        <authorList>
            <person name="Harkins D.M."/>
            <person name="Durkin A.S."/>
            <person name="Brinkac L.M."/>
            <person name="Haft D.H."/>
            <person name="Selengut J.D."/>
            <person name="Sanka R."/>
            <person name="DePew J."/>
            <person name="Purushe J."/>
            <person name="Chanthongthip A."/>
            <person name="Lattana O."/>
            <person name="Phetsouvanh R."/>
            <person name="Newton P.N."/>
            <person name="Vinetz J.M."/>
            <person name="Sutton G.G."/>
            <person name="Nierman W.C."/>
            <person name="Fouts D.E."/>
        </authorList>
    </citation>
    <scope>NUCLEOTIDE SEQUENCE [LARGE SCALE GENOMIC DNA]</scope>
    <source>
        <strain evidence="1 2">UI 12758</strain>
    </source>
</reference>
<accession>A0A0E2D7N3</accession>
<dbReference type="Proteomes" id="UP000001340">
    <property type="component" value="Unassembled WGS sequence"/>
</dbReference>
<organism evidence="1 2">
    <name type="scientific">Leptospira interrogans str. UI 12758</name>
    <dbReference type="NCBI Taxonomy" id="1049938"/>
    <lineage>
        <taxon>Bacteria</taxon>
        <taxon>Pseudomonadati</taxon>
        <taxon>Spirochaetota</taxon>
        <taxon>Spirochaetia</taxon>
        <taxon>Leptospirales</taxon>
        <taxon>Leptospiraceae</taxon>
        <taxon>Leptospira</taxon>
    </lineage>
</organism>
<evidence type="ECO:0000313" key="2">
    <source>
        <dbReference type="Proteomes" id="UP000001340"/>
    </source>
</evidence>